<dbReference type="Gene3D" id="3.30.70.100">
    <property type="match status" value="1"/>
</dbReference>
<dbReference type="AlphaFoldDB" id="A0A5C3QUW6"/>
<evidence type="ECO:0000313" key="3">
    <source>
        <dbReference type="Proteomes" id="UP000305067"/>
    </source>
</evidence>
<sequence length="136" mass="15355">MAPPIPYYAVIFYSLRTPAASSEAYASTAARMVKLAEKQPGFIGIESVSTGETGMTVSYWETLQSISAWKRNLEHLGTQKRGRREWYAGYHIRIAKVEREYARGMEGRHRSEQEEFTVIKTGRKAGKLGEKAVSHL</sequence>
<organism evidence="2 3">
    <name type="scientific">Pterulicium gracile</name>
    <dbReference type="NCBI Taxonomy" id="1884261"/>
    <lineage>
        <taxon>Eukaryota</taxon>
        <taxon>Fungi</taxon>
        <taxon>Dikarya</taxon>
        <taxon>Basidiomycota</taxon>
        <taxon>Agaricomycotina</taxon>
        <taxon>Agaricomycetes</taxon>
        <taxon>Agaricomycetidae</taxon>
        <taxon>Agaricales</taxon>
        <taxon>Pleurotineae</taxon>
        <taxon>Pterulaceae</taxon>
        <taxon>Pterulicium</taxon>
    </lineage>
</organism>
<dbReference type="InterPro" id="IPR011008">
    <property type="entry name" value="Dimeric_a/b-barrel"/>
</dbReference>
<evidence type="ECO:0000259" key="1">
    <source>
        <dbReference type="Pfam" id="PF03992"/>
    </source>
</evidence>
<dbReference type="PANTHER" id="PTHR37811:SF2">
    <property type="entry name" value="ABM DOMAIN-CONTAINING PROTEIN"/>
    <property type="match status" value="1"/>
</dbReference>
<dbReference type="OrthoDB" id="10263341at2759"/>
<proteinExistence type="predicted"/>
<feature type="domain" description="ABM" evidence="1">
    <location>
        <begin position="15"/>
        <end position="80"/>
    </location>
</feature>
<gene>
    <name evidence="2" type="ORF">BDV98DRAFT_560594</name>
</gene>
<accession>A0A5C3QUW6</accession>
<reference evidence="2 3" key="1">
    <citation type="journal article" date="2019" name="Nat. Ecol. Evol.">
        <title>Megaphylogeny resolves global patterns of mushroom evolution.</title>
        <authorList>
            <person name="Varga T."/>
            <person name="Krizsan K."/>
            <person name="Foldi C."/>
            <person name="Dima B."/>
            <person name="Sanchez-Garcia M."/>
            <person name="Sanchez-Ramirez S."/>
            <person name="Szollosi G.J."/>
            <person name="Szarkandi J.G."/>
            <person name="Papp V."/>
            <person name="Albert L."/>
            <person name="Andreopoulos W."/>
            <person name="Angelini C."/>
            <person name="Antonin V."/>
            <person name="Barry K.W."/>
            <person name="Bougher N.L."/>
            <person name="Buchanan P."/>
            <person name="Buyck B."/>
            <person name="Bense V."/>
            <person name="Catcheside P."/>
            <person name="Chovatia M."/>
            <person name="Cooper J."/>
            <person name="Damon W."/>
            <person name="Desjardin D."/>
            <person name="Finy P."/>
            <person name="Geml J."/>
            <person name="Haridas S."/>
            <person name="Hughes K."/>
            <person name="Justo A."/>
            <person name="Karasinski D."/>
            <person name="Kautmanova I."/>
            <person name="Kiss B."/>
            <person name="Kocsube S."/>
            <person name="Kotiranta H."/>
            <person name="LaButti K.M."/>
            <person name="Lechner B.E."/>
            <person name="Liimatainen K."/>
            <person name="Lipzen A."/>
            <person name="Lukacs Z."/>
            <person name="Mihaltcheva S."/>
            <person name="Morgado L.N."/>
            <person name="Niskanen T."/>
            <person name="Noordeloos M.E."/>
            <person name="Ohm R.A."/>
            <person name="Ortiz-Santana B."/>
            <person name="Ovrebo C."/>
            <person name="Racz N."/>
            <person name="Riley R."/>
            <person name="Savchenko A."/>
            <person name="Shiryaev A."/>
            <person name="Soop K."/>
            <person name="Spirin V."/>
            <person name="Szebenyi C."/>
            <person name="Tomsovsky M."/>
            <person name="Tulloss R.E."/>
            <person name="Uehling J."/>
            <person name="Grigoriev I.V."/>
            <person name="Vagvolgyi C."/>
            <person name="Papp T."/>
            <person name="Martin F.M."/>
            <person name="Miettinen O."/>
            <person name="Hibbett D.S."/>
            <person name="Nagy L.G."/>
        </authorList>
    </citation>
    <scope>NUCLEOTIDE SEQUENCE [LARGE SCALE GENOMIC DNA]</scope>
    <source>
        <strain evidence="2 3">CBS 309.79</strain>
    </source>
</reference>
<dbReference type="SUPFAM" id="SSF54909">
    <property type="entry name" value="Dimeric alpha+beta barrel"/>
    <property type="match status" value="1"/>
</dbReference>
<dbReference type="EMBL" id="ML178816">
    <property type="protein sequence ID" value="TFL05755.1"/>
    <property type="molecule type" value="Genomic_DNA"/>
</dbReference>
<evidence type="ECO:0000313" key="2">
    <source>
        <dbReference type="EMBL" id="TFL05755.1"/>
    </source>
</evidence>
<name>A0A5C3QUW6_9AGAR</name>
<dbReference type="PANTHER" id="PTHR37811">
    <property type="entry name" value="BLL5343 PROTEIN"/>
    <property type="match status" value="1"/>
</dbReference>
<dbReference type="Proteomes" id="UP000305067">
    <property type="component" value="Unassembled WGS sequence"/>
</dbReference>
<dbReference type="InterPro" id="IPR052936">
    <property type="entry name" value="Jasmonate_Hydroxylase-like"/>
</dbReference>
<dbReference type="STRING" id="1884261.A0A5C3QUW6"/>
<dbReference type="InterPro" id="IPR007138">
    <property type="entry name" value="ABM_dom"/>
</dbReference>
<protein>
    <recommendedName>
        <fullName evidence="1">ABM domain-containing protein</fullName>
    </recommendedName>
</protein>
<dbReference type="Pfam" id="PF03992">
    <property type="entry name" value="ABM"/>
    <property type="match status" value="1"/>
</dbReference>
<keyword evidence="3" id="KW-1185">Reference proteome</keyword>